<evidence type="ECO:0000256" key="4">
    <source>
        <dbReference type="ARBA" id="ARBA00008661"/>
    </source>
</evidence>
<name>A0ABQ9BHU9_9ROSI</name>
<gene>
    <name evidence="15" type="ORF">OIU77_031437</name>
</gene>
<dbReference type="EMBL" id="JAPFFI010000009">
    <property type="protein sequence ID" value="KAJ6383007.1"/>
    <property type="molecule type" value="Genomic_DNA"/>
</dbReference>
<evidence type="ECO:0000256" key="13">
    <source>
        <dbReference type="RuleBase" id="RU363063"/>
    </source>
</evidence>
<evidence type="ECO:0000256" key="11">
    <source>
        <dbReference type="ARBA" id="ARBA00023136"/>
    </source>
</evidence>
<dbReference type="EC" id="2.4.1.-" evidence="13"/>
<evidence type="ECO:0000256" key="1">
    <source>
        <dbReference type="ARBA" id="ARBA00001936"/>
    </source>
</evidence>
<dbReference type="Proteomes" id="UP001141253">
    <property type="component" value="Chromosome 6"/>
</dbReference>
<organism evidence="15 16">
    <name type="scientific">Salix suchowensis</name>
    <dbReference type="NCBI Taxonomy" id="1278906"/>
    <lineage>
        <taxon>Eukaryota</taxon>
        <taxon>Viridiplantae</taxon>
        <taxon>Streptophyta</taxon>
        <taxon>Embryophyta</taxon>
        <taxon>Tracheophyta</taxon>
        <taxon>Spermatophyta</taxon>
        <taxon>Magnoliopsida</taxon>
        <taxon>eudicotyledons</taxon>
        <taxon>Gunneridae</taxon>
        <taxon>Pentapetalae</taxon>
        <taxon>rosids</taxon>
        <taxon>fabids</taxon>
        <taxon>Malpighiales</taxon>
        <taxon>Salicaceae</taxon>
        <taxon>Saliceae</taxon>
        <taxon>Salix</taxon>
    </lineage>
</organism>
<dbReference type="PANTHER" id="PTHR11214:SF124">
    <property type="entry name" value="HYDROXYPROLINE O-GALACTOSYLTRANSFERASE HPGT3"/>
    <property type="match status" value="1"/>
</dbReference>
<keyword evidence="5 13" id="KW-0328">Glycosyltransferase</keyword>
<keyword evidence="7" id="KW-0812">Transmembrane</keyword>
<dbReference type="InterPro" id="IPR002659">
    <property type="entry name" value="Glyco_trans_31"/>
</dbReference>
<dbReference type="Pfam" id="PF13334">
    <property type="entry name" value="DUF4094"/>
    <property type="match status" value="1"/>
</dbReference>
<keyword evidence="16" id="KW-1185">Reference proteome</keyword>
<sequence>MESSIPVSTKSERRWRSKPLQTSKPSLVLAFFSCFAWLYVAGRLWQDAENRTLLSNLLKRNTAQGPKFLTVEDKLVVLGCKDLERRIVEAEMELTLAKSQGYLKNRLSENGSSGKKMLAVIGVYTGFGSHLKRKVFRGSWMPRGDALKKLEERGVVIRFVIGRSANRGDSLDRNIDSENRSTKDFLILEGHEEAQEELPKKVKSFFSTAVQTWDAEFYVKVDDNINLDLEGLIELLERRRSQDSAYIGCMKSGEVVTEEGKPWYEPDWWKFGDEKSYFRHASGSLLILSKNMARYIDINRLDINAITGKVLNFGSEHKFGQFGRCDSNAAWLMIGTL</sequence>
<evidence type="ECO:0000256" key="8">
    <source>
        <dbReference type="ARBA" id="ARBA00022968"/>
    </source>
</evidence>
<feature type="domain" description="DUF4094" evidence="14">
    <location>
        <begin position="23"/>
        <end position="100"/>
    </location>
</feature>
<reference evidence="15" key="1">
    <citation type="submission" date="2022-10" db="EMBL/GenBank/DDBJ databases">
        <authorList>
            <person name="Hyden B.L."/>
            <person name="Feng K."/>
            <person name="Yates T."/>
            <person name="Jawdy S."/>
            <person name="Smart L.B."/>
            <person name="Muchero W."/>
        </authorList>
    </citation>
    <scope>NUCLEOTIDE SEQUENCE</scope>
    <source>
        <tissue evidence="15">Shoot tip</tissue>
    </source>
</reference>
<evidence type="ECO:0000256" key="2">
    <source>
        <dbReference type="ARBA" id="ARBA00004323"/>
    </source>
</evidence>
<evidence type="ECO:0000256" key="6">
    <source>
        <dbReference type="ARBA" id="ARBA00022679"/>
    </source>
</evidence>
<keyword evidence="12 13" id="KW-0464">Manganese</keyword>
<keyword evidence="11" id="KW-0472">Membrane</keyword>
<evidence type="ECO:0000256" key="5">
    <source>
        <dbReference type="ARBA" id="ARBA00022676"/>
    </source>
</evidence>
<evidence type="ECO:0000256" key="7">
    <source>
        <dbReference type="ARBA" id="ARBA00022692"/>
    </source>
</evidence>
<evidence type="ECO:0000256" key="12">
    <source>
        <dbReference type="ARBA" id="ARBA00023211"/>
    </source>
</evidence>
<proteinExistence type="inferred from homology"/>
<keyword evidence="8" id="KW-0735">Signal-anchor</keyword>
<comment type="cofactor">
    <cofactor evidence="1 13">
        <name>Mn(2+)</name>
        <dbReference type="ChEBI" id="CHEBI:29035"/>
    </cofactor>
</comment>
<comment type="caution">
    <text evidence="15">The sequence shown here is derived from an EMBL/GenBank/DDBJ whole genome shotgun (WGS) entry which is preliminary data.</text>
</comment>
<evidence type="ECO:0000259" key="14">
    <source>
        <dbReference type="Pfam" id="PF13334"/>
    </source>
</evidence>
<dbReference type="Pfam" id="PF01762">
    <property type="entry name" value="Galactosyl_T"/>
    <property type="match status" value="1"/>
</dbReference>
<evidence type="ECO:0000256" key="10">
    <source>
        <dbReference type="ARBA" id="ARBA00023034"/>
    </source>
</evidence>
<comment type="subcellular location">
    <subcellularLocation>
        <location evidence="2 13">Golgi apparatus membrane</location>
        <topology evidence="2 13">Single-pass type II membrane protein</topology>
    </subcellularLocation>
</comment>
<evidence type="ECO:0000256" key="9">
    <source>
        <dbReference type="ARBA" id="ARBA00022989"/>
    </source>
</evidence>
<evidence type="ECO:0000256" key="3">
    <source>
        <dbReference type="ARBA" id="ARBA00004922"/>
    </source>
</evidence>
<dbReference type="Gene3D" id="3.90.550.50">
    <property type="match status" value="1"/>
</dbReference>
<evidence type="ECO:0000313" key="16">
    <source>
        <dbReference type="Proteomes" id="UP001141253"/>
    </source>
</evidence>
<dbReference type="InterPro" id="IPR025298">
    <property type="entry name" value="DUF4094"/>
</dbReference>
<reference evidence="15" key="2">
    <citation type="journal article" date="2023" name="Int. J. Mol. Sci.">
        <title>De Novo Assembly and Annotation of 11 Diverse Shrub Willow (Salix) Genomes Reveals Novel Gene Organization in Sex-Linked Regions.</title>
        <authorList>
            <person name="Hyden B."/>
            <person name="Feng K."/>
            <person name="Yates T.B."/>
            <person name="Jawdy S."/>
            <person name="Cereghino C."/>
            <person name="Smart L.B."/>
            <person name="Muchero W."/>
        </authorList>
    </citation>
    <scope>NUCLEOTIDE SEQUENCE</scope>
    <source>
        <tissue evidence="15">Shoot tip</tissue>
    </source>
</reference>
<keyword evidence="6" id="KW-0808">Transferase</keyword>
<accession>A0ABQ9BHU9</accession>
<keyword evidence="10 13" id="KW-0333">Golgi apparatus</keyword>
<evidence type="ECO:0000313" key="15">
    <source>
        <dbReference type="EMBL" id="KAJ6383007.1"/>
    </source>
</evidence>
<keyword evidence="9" id="KW-1133">Transmembrane helix</keyword>
<comment type="pathway">
    <text evidence="3">Protein modification; protein glycosylation.</text>
</comment>
<dbReference type="PANTHER" id="PTHR11214">
    <property type="entry name" value="BETA-1,3-N-ACETYLGLUCOSAMINYLTRANSFERASE"/>
    <property type="match status" value="1"/>
</dbReference>
<protein>
    <recommendedName>
        <fullName evidence="13">Hexosyltransferase</fullName>
        <ecNumber evidence="13">2.4.1.-</ecNumber>
    </recommendedName>
</protein>
<comment type="similarity">
    <text evidence="4 13">Belongs to the glycosyltransferase 31 family.</text>
</comment>